<gene>
    <name evidence="2" type="ORF">F1D05_22660</name>
</gene>
<name>A0A7G6X1T4_9ACTN</name>
<protein>
    <submittedName>
        <fullName evidence="2">Helix-turn-helix domain-containing protein</fullName>
    </submittedName>
</protein>
<reference evidence="3" key="1">
    <citation type="submission" date="2019-09" db="EMBL/GenBank/DDBJ databases">
        <title>Antimicrobial potential of Antarctic Bacteria.</title>
        <authorList>
            <person name="Benaud N."/>
            <person name="Edwards R.J."/>
            <person name="Ferrari B.C."/>
        </authorList>
    </citation>
    <scope>NUCLEOTIDE SEQUENCE [LARGE SCALE GENOMIC DNA]</scope>
    <source>
        <strain evidence="3">SPB151</strain>
    </source>
</reference>
<keyword evidence="3" id="KW-1185">Reference proteome</keyword>
<dbReference type="Proteomes" id="UP000515563">
    <property type="component" value="Chromosome"/>
</dbReference>
<evidence type="ECO:0000259" key="1">
    <source>
        <dbReference type="Pfam" id="PF12728"/>
    </source>
</evidence>
<dbReference type="InterPro" id="IPR041657">
    <property type="entry name" value="HTH_17"/>
</dbReference>
<dbReference type="KEGG" id="kqi:F1D05_22660"/>
<accession>A0A7G6X1T4</accession>
<dbReference type="AlphaFoldDB" id="A0A7G6X1T4"/>
<feature type="domain" description="Helix-turn-helix" evidence="1">
    <location>
        <begin position="15"/>
        <end position="64"/>
    </location>
</feature>
<organism evidence="2 3">
    <name type="scientific">Kribbella qitaiheensis</name>
    <dbReference type="NCBI Taxonomy" id="1544730"/>
    <lineage>
        <taxon>Bacteria</taxon>
        <taxon>Bacillati</taxon>
        <taxon>Actinomycetota</taxon>
        <taxon>Actinomycetes</taxon>
        <taxon>Propionibacteriales</taxon>
        <taxon>Kribbellaceae</taxon>
        <taxon>Kribbella</taxon>
    </lineage>
</organism>
<proteinExistence type="predicted"/>
<sequence>MSINEGSKVATGPLLLTVEEAARLLGIGRTTAFALVKSGELESIPLGRLRRIPAECITDYINRLRTLARVNNQAA</sequence>
<dbReference type="RefSeq" id="WP_185442251.1">
    <property type="nucleotide sequence ID" value="NZ_CP043661.1"/>
</dbReference>
<dbReference type="EMBL" id="CP043661">
    <property type="protein sequence ID" value="QNE20199.1"/>
    <property type="molecule type" value="Genomic_DNA"/>
</dbReference>
<dbReference type="Pfam" id="PF12728">
    <property type="entry name" value="HTH_17"/>
    <property type="match status" value="1"/>
</dbReference>
<evidence type="ECO:0000313" key="3">
    <source>
        <dbReference type="Proteomes" id="UP000515563"/>
    </source>
</evidence>
<dbReference type="NCBIfam" id="TIGR01764">
    <property type="entry name" value="excise"/>
    <property type="match status" value="1"/>
</dbReference>
<reference evidence="2 3" key="2">
    <citation type="journal article" date="2020" name="Microbiol. Resour. Announc.">
        <title>Antarctic desert soil bacteria exhibit high novel natural product potential, evaluated through long-read genome sequencing and comparative genomics.</title>
        <authorList>
            <person name="Benaud N."/>
            <person name="Edwards R.J."/>
            <person name="Amos T.G."/>
            <person name="D'Agostino P.M."/>
            <person name="Gutierrez-Chavez C."/>
            <person name="Montgomery K."/>
            <person name="Nicetic I."/>
            <person name="Ferrari B.C."/>
        </authorList>
    </citation>
    <scope>NUCLEOTIDE SEQUENCE [LARGE SCALE GENOMIC DNA]</scope>
    <source>
        <strain evidence="2 3">SPB151</strain>
    </source>
</reference>
<dbReference type="GO" id="GO:0003677">
    <property type="term" value="F:DNA binding"/>
    <property type="evidence" value="ECO:0007669"/>
    <property type="project" value="InterPro"/>
</dbReference>
<evidence type="ECO:0000313" key="2">
    <source>
        <dbReference type="EMBL" id="QNE20199.1"/>
    </source>
</evidence>
<dbReference type="InterPro" id="IPR010093">
    <property type="entry name" value="SinI_DNA-bd"/>
</dbReference>